<dbReference type="STRING" id="1458461.BN1012_Phect375"/>
<dbReference type="Gene3D" id="3.30.200.20">
    <property type="entry name" value="Phosphorylase Kinase, domain 1"/>
    <property type="match status" value="1"/>
</dbReference>
<name>X5MDL3_9HYPH</name>
<accession>X5MDL3</accession>
<evidence type="ECO:0000313" key="2">
    <source>
        <dbReference type="EMBL" id="CDO58589.1"/>
    </source>
</evidence>
<protein>
    <submittedName>
        <fullName evidence="2">Putative phosphotransferase</fullName>
    </submittedName>
</protein>
<dbReference type="InterPro" id="IPR041726">
    <property type="entry name" value="ACAD10_11_N"/>
</dbReference>
<dbReference type="CDD" id="cd05154">
    <property type="entry name" value="ACAD10_11_N-like"/>
    <property type="match status" value="1"/>
</dbReference>
<dbReference type="HOGENOM" id="CLU_007526_1_0_5"/>
<dbReference type="OrthoDB" id="3806873at2"/>
<keyword evidence="3" id="KW-1185">Reference proteome</keyword>
<feature type="domain" description="Aminoglycoside phosphotransferase" evidence="1">
    <location>
        <begin position="38"/>
        <end position="286"/>
    </location>
</feature>
<dbReference type="Gene3D" id="3.90.1200.10">
    <property type="match status" value="1"/>
</dbReference>
<gene>
    <name evidence="2" type="ORF">BN1012_Phect375</name>
</gene>
<dbReference type="PANTHER" id="PTHR21310">
    <property type="entry name" value="AMINOGLYCOSIDE PHOSPHOTRANSFERASE-RELATED-RELATED"/>
    <property type="match status" value="1"/>
</dbReference>
<dbReference type="Pfam" id="PF01636">
    <property type="entry name" value="APH"/>
    <property type="match status" value="1"/>
</dbReference>
<evidence type="ECO:0000313" key="3">
    <source>
        <dbReference type="Proteomes" id="UP000032160"/>
    </source>
</evidence>
<reference evidence="2 3" key="1">
    <citation type="journal article" date="2014" name="Front. Genet.">
        <title>Genome and metabolic network of "Candidatus Phaeomarinobacter ectocarpi" Ec32, a new candidate genus of Alphaproteobacteria frequently associated with brown algae.</title>
        <authorList>
            <person name="Dittami S.M."/>
            <person name="Barbeyron T."/>
            <person name="Boyen C."/>
            <person name="Cambefort J."/>
            <person name="Collet G."/>
            <person name="Delage L."/>
            <person name="Gobet A."/>
            <person name="Groisillier A."/>
            <person name="Leblanc C."/>
            <person name="Michel G."/>
            <person name="Scornet D."/>
            <person name="Siegel A."/>
            <person name="Tapia J.E."/>
            <person name="Tonon T."/>
        </authorList>
    </citation>
    <scope>NUCLEOTIDE SEQUENCE [LARGE SCALE GENOMIC DNA]</scope>
    <source>
        <strain evidence="2 3">Ec32</strain>
    </source>
</reference>
<dbReference type="InterPro" id="IPR051678">
    <property type="entry name" value="AGP_Transferase"/>
</dbReference>
<dbReference type="EMBL" id="HG966617">
    <property type="protein sequence ID" value="CDO58589.1"/>
    <property type="molecule type" value="Genomic_DNA"/>
</dbReference>
<dbReference type="PANTHER" id="PTHR21310:SF57">
    <property type="entry name" value="BLR2944 PROTEIN"/>
    <property type="match status" value="1"/>
</dbReference>
<dbReference type="RefSeq" id="WP_081826318.1">
    <property type="nucleotide sequence ID" value="NZ_HG966617.1"/>
</dbReference>
<dbReference type="GO" id="GO:0016740">
    <property type="term" value="F:transferase activity"/>
    <property type="evidence" value="ECO:0007669"/>
    <property type="project" value="UniProtKB-KW"/>
</dbReference>
<evidence type="ECO:0000259" key="1">
    <source>
        <dbReference type="Pfam" id="PF01636"/>
    </source>
</evidence>
<dbReference type="SUPFAM" id="SSF56112">
    <property type="entry name" value="Protein kinase-like (PK-like)"/>
    <property type="match status" value="1"/>
</dbReference>
<dbReference type="KEGG" id="pect:BN1012_Phect375"/>
<dbReference type="InterPro" id="IPR002575">
    <property type="entry name" value="Aminoglycoside_PTrfase"/>
</dbReference>
<organism evidence="2 3">
    <name type="scientific">Candidatus Phaeomarinibacter ectocarpi</name>
    <dbReference type="NCBI Taxonomy" id="1458461"/>
    <lineage>
        <taxon>Bacteria</taxon>
        <taxon>Pseudomonadati</taxon>
        <taxon>Pseudomonadota</taxon>
        <taxon>Alphaproteobacteria</taxon>
        <taxon>Hyphomicrobiales</taxon>
        <taxon>Parvibaculaceae</taxon>
        <taxon>Candidatus Phaeomarinibacter</taxon>
    </lineage>
</organism>
<dbReference type="AlphaFoldDB" id="X5MDL3"/>
<dbReference type="Proteomes" id="UP000032160">
    <property type="component" value="Chromosome I"/>
</dbReference>
<dbReference type="PATRIC" id="fig|1458461.3.peg.374"/>
<sequence length="357" mass="39678">MSETQPLEPALVDLAARFGDYLEAHMPDVTTADVEAMERIHGGASRETFRVKVHLRTDPTKPGEHRGLILRRDPVGSLIDTDRDVEFNAYRAFFNTTVPVPEALFLEMDTKWLDRPFFVMSEIPTGEAQSPFAPDPYGELAPKLGEQFWRHLGTISGADPHANGLADKMEAPALDACWQKELDYWEGVIDDDQLEPHPIARAAIRKLRRSPPPPAQKLSVIHGDYRIGNFMSDEQGDFTAVLDWEMCHLGDPLEDLAWALDPIWAATDPNVPASLINRDDGIALWEKSSGLTADPAALAWWELFSNVKGLGIWISSSHEYATGDNKDPILAFSGLFCTAKHNEIVAAKLLASFEEAH</sequence>
<dbReference type="InterPro" id="IPR011009">
    <property type="entry name" value="Kinase-like_dom_sf"/>
</dbReference>
<proteinExistence type="predicted"/>
<keyword evidence="2" id="KW-0808">Transferase</keyword>